<keyword evidence="5" id="KW-0112">Calmodulin-binding</keyword>
<proteinExistence type="inferred from homology"/>
<dbReference type="SMART" id="SM00015">
    <property type="entry name" value="IQ"/>
    <property type="match status" value="3"/>
</dbReference>
<evidence type="ECO:0000256" key="12">
    <source>
        <dbReference type="PROSITE-ProRule" id="PRU00782"/>
    </source>
</evidence>
<dbReference type="GO" id="GO:0005886">
    <property type="term" value="C:plasma membrane"/>
    <property type="evidence" value="ECO:0000318"/>
    <property type="project" value="GO_Central"/>
</dbReference>
<evidence type="ECO:0000256" key="11">
    <source>
        <dbReference type="ARBA" id="ARBA00041380"/>
    </source>
</evidence>
<dbReference type="OMA" id="QRYEHKE"/>
<dbReference type="SMART" id="SM00242">
    <property type="entry name" value="MYSc"/>
    <property type="match status" value="1"/>
</dbReference>
<dbReference type="Proteomes" id="UP000002280">
    <property type="component" value="Unplaced"/>
</dbReference>
<dbReference type="PROSITE" id="PS51456">
    <property type="entry name" value="MYOSIN_MOTOR"/>
    <property type="match status" value="1"/>
</dbReference>
<dbReference type="PANTHER" id="PTHR13140:SF291">
    <property type="entry name" value="UNCONVENTIONAL MYOSIN-IA"/>
    <property type="match status" value="1"/>
</dbReference>
<evidence type="ECO:0000256" key="6">
    <source>
        <dbReference type="ARBA" id="ARBA00023123"/>
    </source>
</evidence>
<evidence type="ECO:0000256" key="2">
    <source>
        <dbReference type="ARBA" id="ARBA00022737"/>
    </source>
</evidence>
<dbReference type="Pfam" id="PF06017">
    <property type="entry name" value="Myosin_TH1"/>
    <property type="match status" value="1"/>
</dbReference>
<evidence type="ECO:0000256" key="7">
    <source>
        <dbReference type="ARBA" id="ARBA00023175"/>
    </source>
</evidence>
<evidence type="ECO:0000256" key="5">
    <source>
        <dbReference type="ARBA" id="ARBA00022860"/>
    </source>
</evidence>
<dbReference type="GO" id="GO:0051648">
    <property type="term" value="P:vesicle localization"/>
    <property type="evidence" value="ECO:0007669"/>
    <property type="project" value="Ensembl"/>
</dbReference>
<keyword evidence="2" id="KW-0677">Repeat</keyword>
<dbReference type="GO" id="GO:0005902">
    <property type="term" value="C:microvillus"/>
    <property type="evidence" value="ECO:0000318"/>
    <property type="project" value="GO_Central"/>
</dbReference>
<dbReference type="CDD" id="cd23767">
    <property type="entry name" value="IQCD"/>
    <property type="match status" value="1"/>
</dbReference>
<dbReference type="PRINTS" id="PR00193">
    <property type="entry name" value="MYOSINHEAVY"/>
</dbReference>
<dbReference type="InterPro" id="IPR027417">
    <property type="entry name" value="P-loop_NTPase"/>
</dbReference>
<sequence>MSLIEGSVGVGDMVLLEPLNEESLLKNLDKRFQHKEIYTYIGNVVVSVNPYQQLPIYGPEFIDKYKDYNFYELKPHIYALANQAYQSLKDHDRDQCILITGESGSGKTEASKLVMSYVAAVCDKGEQVNSVKEQLLQSNPVLEAFGNAKTIRNDNSSRFGKYMDIEFDFKGSPLGGVITNYLLEKSRVVKHVKGERNFHIFYQLLEGADAQLLKALRLEKNVSCYSYLNFEASRVGGMDDAANFRAVQNAMNIIGFSTEEIQKILEVIAIVLKLGNVELGDEFQANGVSGSSIRNENGNDCPSWNLLCNIHLFLLWMIFFLLGRSWSCWLGRQSEGGHLGRSWSYWLGDSQRGTSRKVLVLLGWETVRGGHLGRSWSCWLGDSQRGTSRKVLVLLEGPGLVGWETVRGGPCHEPSPFRRCIKPNEHQQRGLFSSELVNTQARYLGLLENVRVRRAGYAYRQVYSVFLERYRMLGRSTWPHWRGPAREGVEKLLGELSLSSGELAFGRTKIFIRSPKMLFYLEEKRRLRIHQLVTLVQKIYRGWRCRTNYQLMRKSQILISSWFRGNMQKKRYGKIKASTLLIQAFVRGWKTRKEYRKYFRSGAALQLSNFIYRRMAERFLLGLKNNLPTKITDNRWPPPPYKSFTLANQELKIIYHQWKCKKYRDQLSPQKKEVLKEKLCASELFKGKKASYPESVPVPFRGDYVMLHGKPKLQKAGDGPVLMAETVNKVNRADGKMVPRILLLTKSHVILADAKGSKVKSVMGLESVDEVSRLSFPPIPLPKISSVGSKGDFLLVSEHAIELLTKLYQATLDKMKRPLPITVTEEFTVKFKEGNLTVKVTESQMGKGNNKLSCKKKGHNQLEVFAP</sequence>
<feature type="domain" description="TH1" evidence="14">
    <location>
        <begin position="689"/>
        <end position="866"/>
    </location>
</feature>
<dbReference type="GO" id="GO:0051015">
    <property type="term" value="F:actin filament binding"/>
    <property type="evidence" value="ECO:0000318"/>
    <property type="project" value="GO_Central"/>
</dbReference>
<dbReference type="Ensembl" id="ENSMODT00000024630.4">
    <property type="protein sequence ID" value="ENSMODP00000024201.3"/>
    <property type="gene ID" value="ENSMODG00000019400.4"/>
</dbReference>
<keyword evidence="3 12" id="KW-0547">Nucleotide-binding</keyword>
<dbReference type="GO" id="GO:0030048">
    <property type="term" value="P:actin filament-based movement"/>
    <property type="evidence" value="ECO:0000318"/>
    <property type="project" value="GO_Central"/>
</dbReference>
<evidence type="ECO:0000313" key="15">
    <source>
        <dbReference type="Ensembl" id="ENSMODP00000024201.3"/>
    </source>
</evidence>
<dbReference type="PROSITE" id="PS51757">
    <property type="entry name" value="TH1"/>
    <property type="match status" value="1"/>
</dbReference>
<dbReference type="GO" id="GO:0006897">
    <property type="term" value="P:endocytosis"/>
    <property type="evidence" value="ECO:0000318"/>
    <property type="project" value="GO_Central"/>
</dbReference>
<evidence type="ECO:0000259" key="13">
    <source>
        <dbReference type="PROSITE" id="PS51456"/>
    </source>
</evidence>
<dbReference type="InterPro" id="IPR010926">
    <property type="entry name" value="Myosin_TH1"/>
</dbReference>
<dbReference type="GO" id="GO:0030864">
    <property type="term" value="C:cortical actin cytoskeleton"/>
    <property type="evidence" value="ECO:0007669"/>
    <property type="project" value="Ensembl"/>
</dbReference>
<keyword evidence="6 12" id="KW-0518">Myosin</keyword>
<reference evidence="15" key="1">
    <citation type="journal article" date="2007" name="Nature">
        <title>Genome of the marsupial Monodelphis domestica reveals innovation in non-coding sequences.</title>
        <authorList>
            <person name="Mikkelsen T.S."/>
            <person name="Wakefield M.J."/>
            <person name="Aken B."/>
            <person name="Amemiya C.T."/>
            <person name="Chang J.L."/>
            <person name="Duke S."/>
            <person name="Garber M."/>
            <person name="Gentles A.J."/>
            <person name="Goodstadt L."/>
            <person name="Heger A."/>
            <person name="Jurka J."/>
            <person name="Kamal M."/>
            <person name="Mauceli E."/>
            <person name="Searle S.M."/>
            <person name="Sharpe T."/>
            <person name="Baker M.L."/>
            <person name="Batzer M.A."/>
            <person name="Benos P.V."/>
            <person name="Belov K."/>
            <person name="Clamp M."/>
            <person name="Cook A."/>
            <person name="Cuff J."/>
            <person name="Das R."/>
            <person name="Davidow L."/>
            <person name="Deakin J.E."/>
            <person name="Fazzari M.J."/>
            <person name="Glass J.L."/>
            <person name="Grabherr M."/>
            <person name="Greally J.M."/>
            <person name="Gu W."/>
            <person name="Hore T.A."/>
            <person name="Huttley G.A."/>
            <person name="Kleber M."/>
            <person name="Jirtle R.L."/>
            <person name="Koina E."/>
            <person name="Lee J.T."/>
            <person name="Mahony S."/>
            <person name="Marra M.A."/>
            <person name="Miller R.D."/>
            <person name="Nicholls R.D."/>
            <person name="Oda M."/>
            <person name="Papenfuss A.T."/>
            <person name="Parra Z.E."/>
            <person name="Pollock D.D."/>
            <person name="Ray D.A."/>
            <person name="Schein J.E."/>
            <person name="Speed T.P."/>
            <person name="Thompson K."/>
            <person name="VandeBerg J.L."/>
            <person name="Wade C.M."/>
            <person name="Walker J.A."/>
            <person name="Waters P.D."/>
            <person name="Webber C."/>
            <person name="Weidman J.R."/>
            <person name="Xie X."/>
            <person name="Zody M.C."/>
            <person name="Baldwin J."/>
            <person name="Abdouelleil A."/>
            <person name="Abdulkadir J."/>
            <person name="Abebe A."/>
            <person name="Abera B."/>
            <person name="Abreu J."/>
            <person name="Acer S.C."/>
            <person name="Aftuck L."/>
            <person name="Alexander A."/>
            <person name="An P."/>
            <person name="Anderson E."/>
            <person name="Anderson S."/>
            <person name="Arachi H."/>
            <person name="Azer M."/>
            <person name="Bachantsang P."/>
            <person name="Barry A."/>
            <person name="Bayul T."/>
            <person name="Berlin A."/>
            <person name="Bessette D."/>
            <person name="Bloom T."/>
            <person name="Bloom T."/>
            <person name="Boguslavskiy L."/>
            <person name="Bonnet C."/>
            <person name="Boukhgalter B."/>
            <person name="Bourzgui I."/>
            <person name="Brown A."/>
            <person name="Cahill P."/>
            <person name="Channer S."/>
            <person name="Cheshatsang Y."/>
            <person name="Chuda L."/>
            <person name="Citroen M."/>
            <person name="Collymore A."/>
            <person name="Cooke P."/>
            <person name="Costello M."/>
            <person name="D'Aco K."/>
            <person name="Daza R."/>
            <person name="De Haan G."/>
            <person name="DeGray S."/>
            <person name="DeMaso C."/>
            <person name="Dhargay N."/>
            <person name="Dooley K."/>
            <person name="Dooley E."/>
            <person name="Doricent M."/>
            <person name="Dorje P."/>
            <person name="Dorjee K."/>
            <person name="Dupes A."/>
            <person name="Elong R."/>
            <person name="Falk J."/>
            <person name="Farina A."/>
            <person name="Faro S."/>
            <person name="Ferguson D."/>
            <person name="Fisher S."/>
            <person name="Foley C.D."/>
            <person name="Franke A."/>
            <person name="Friedrich D."/>
            <person name="Gadbois L."/>
            <person name="Gearin G."/>
            <person name="Gearin C.R."/>
            <person name="Giannoukos G."/>
            <person name="Goode T."/>
            <person name="Graham J."/>
            <person name="Grandbois E."/>
            <person name="Grewal S."/>
            <person name="Gyaltsen K."/>
            <person name="Hafez N."/>
            <person name="Hagos B."/>
            <person name="Hall J."/>
            <person name="Henson C."/>
            <person name="Hollinger A."/>
            <person name="Honan T."/>
            <person name="Huard M.D."/>
            <person name="Hughes L."/>
            <person name="Hurhula B."/>
            <person name="Husby M.E."/>
            <person name="Kamat A."/>
            <person name="Kanga B."/>
            <person name="Kashin S."/>
            <person name="Khazanovich D."/>
            <person name="Kisner P."/>
            <person name="Lance K."/>
            <person name="Lara M."/>
            <person name="Lee W."/>
            <person name="Lennon N."/>
            <person name="Letendre F."/>
            <person name="LeVine R."/>
            <person name="Lipovsky A."/>
            <person name="Liu X."/>
            <person name="Liu J."/>
            <person name="Liu S."/>
            <person name="Lokyitsang T."/>
            <person name="Lokyitsang Y."/>
            <person name="Lubonja R."/>
            <person name="Lui A."/>
            <person name="MacDonald P."/>
            <person name="Magnisalis V."/>
            <person name="Maru K."/>
            <person name="Matthews C."/>
            <person name="McCusker W."/>
            <person name="McDonough S."/>
            <person name="Mehta T."/>
            <person name="Meldrim J."/>
            <person name="Meneus L."/>
            <person name="Mihai O."/>
            <person name="Mihalev A."/>
            <person name="Mihova T."/>
            <person name="Mittelman R."/>
            <person name="Mlenga V."/>
            <person name="Montmayeur A."/>
            <person name="Mulrain L."/>
            <person name="Navidi A."/>
            <person name="Naylor J."/>
            <person name="Negash T."/>
            <person name="Nguyen T."/>
            <person name="Nguyen N."/>
            <person name="Nicol R."/>
            <person name="Norbu C."/>
            <person name="Norbu N."/>
            <person name="Novod N."/>
            <person name="O'Neill B."/>
            <person name="Osman S."/>
            <person name="Markiewicz E."/>
            <person name="Oyono O.L."/>
            <person name="Patti C."/>
            <person name="Phunkhang P."/>
            <person name="Pierre F."/>
            <person name="Priest M."/>
            <person name="Raghuraman S."/>
            <person name="Rege F."/>
            <person name="Reyes R."/>
            <person name="Rise C."/>
            <person name="Rogov P."/>
            <person name="Ross K."/>
            <person name="Ryan E."/>
            <person name="Settipalli S."/>
            <person name="Shea T."/>
            <person name="Sherpa N."/>
            <person name="Shi L."/>
            <person name="Shih D."/>
            <person name="Sparrow T."/>
            <person name="Spaulding J."/>
            <person name="Stalker J."/>
            <person name="Stange-Thomann N."/>
            <person name="Stavropoulos S."/>
            <person name="Stone C."/>
            <person name="Strader C."/>
            <person name="Tesfaye S."/>
            <person name="Thomson T."/>
            <person name="Thoulutsang Y."/>
            <person name="Thoulutsang D."/>
            <person name="Topham K."/>
            <person name="Topping I."/>
            <person name="Tsamla T."/>
            <person name="Vassiliev H."/>
            <person name="Vo A."/>
            <person name="Wangchuk T."/>
            <person name="Wangdi T."/>
            <person name="Weiand M."/>
            <person name="Wilkinson J."/>
            <person name="Wilson A."/>
            <person name="Yadav S."/>
            <person name="Young G."/>
            <person name="Yu Q."/>
            <person name="Zembek L."/>
            <person name="Zhong D."/>
            <person name="Zimmer A."/>
            <person name="Zwirko Z."/>
            <person name="Jaffe D.B."/>
            <person name="Alvarez P."/>
            <person name="Brockman W."/>
            <person name="Butler J."/>
            <person name="Chin C."/>
            <person name="Gnerre S."/>
            <person name="MacCallum I."/>
            <person name="Graves J.A."/>
            <person name="Ponting C.P."/>
            <person name="Breen M."/>
            <person name="Samollow P.B."/>
            <person name="Lander E.S."/>
            <person name="Lindblad-Toh K."/>
        </authorList>
    </citation>
    <scope>NUCLEOTIDE SEQUENCE [LARGE SCALE GENOMIC DNA]</scope>
</reference>
<dbReference type="GO" id="GO:0016323">
    <property type="term" value="C:basolateral plasma membrane"/>
    <property type="evidence" value="ECO:0007669"/>
    <property type="project" value="Ensembl"/>
</dbReference>
<dbReference type="Bgee" id="ENSMODG00000019400">
    <property type="expression patterns" value="Expressed in testis and 6 other cell types or tissues"/>
</dbReference>
<dbReference type="GO" id="GO:0030033">
    <property type="term" value="P:microvillus assembly"/>
    <property type="evidence" value="ECO:0007669"/>
    <property type="project" value="Ensembl"/>
</dbReference>
<evidence type="ECO:0000256" key="8">
    <source>
        <dbReference type="ARBA" id="ARBA00023203"/>
    </source>
</evidence>
<dbReference type="InterPro" id="IPR036961">
    <property type="entry name" value="Kinesin_motor_dom_sf"/>
</dbReference>
<dbReference type="STRING" id="13616.ENSMODP00000024201"/>
<dbReference type="GO" id="GO:0016328">
    <property type="term" value="C:lateral plasma membrane"/>
    <property type="evidence" value="ECO:0007669"/>
    <property type="project" value="Ensembl"/>
</dbReference>
<dbReference type="PROSITE" id="PS50096">
    <property type="entry name" value="IQ"/>
    <property type="match status" value="2"/>
</dbReference>
<dbReference type="GO" id="GO:0044853">
    <property type="term" value="C:plasma membrane raft"/>
    <property type="evidence" value="ECO:0007669"/>
    <property type="project" value="Ensembl"/>
</dbReference>
<evidence type="ECO:0000256" key="3">
    <source>
        <dbReference type="ARBA" id="ARBA00022741"/>
    </source>
</evidence>
<dbReference type="PANTHER" id="PTHR13140">
    <property type="entry name" value="MYOSIN"/>
    <property type="match status" value="1"/>
</dbReference>
<dbReference type="GO" id="GO:0000146">
    <property type="term" value="F:microfilament motor activity"/>
    <property type="evidence" value="ECO:0000318"/>
    <property type="project" value="GO_Central"/>
</dbReference>
<protein>
    <recommendedName>
        <fullName evidence="9">Unconventional myosin-Ia</fullName>
    </recommendedName>
    <alternativeName>
        <fullName evidence="10">Brush border myosin I</fullName>
    </alternativeName>
    <alternativeName>
        <fullName evidence="11">Myosin I heavy chain</fullName>
    </alternativeName>
</protein>
<dbReference type="Gene3D" id="1.20.120.720">
    <property type="entry name" value="Myosin VI head, motor domain, U50 subdomain"/>
    <property type="match status" value="1"/>
</dbReference>
<keyword evidence="7 12" id="KW-0505">Motor protein</keyword>
<dbReference type="InterPro" id="IPR001609">
    <property type="entry name" value="Myosin_head_motor_dom-like"/>
</dbReference>
<dbReference type="GO" id="GO:0005516">
    <property type="term" value="F:calmodulin binding"/>
    <property type="evidence" value="ECO:0007669"/>
    <property type="project" value="UniProtKB-KW"/>
</dbReference>
<feature type="binding site" evidence="12">
    <location>
        <begin position="101"/>
        <end position="108"/>
    </location>
    <ligand>
        <name>ATP</name>
        <dbReference type="ChEBI" id="CHEBI:30616"/>
    </ligand>
</feature>
<dbReference type="InterPro" id="IPR000048">
    <property type="entry name" value="IQ_motif_EF-hand-BS"/>
</dbReference>
<dbReference type="Pfam" id="PF00612">
    <property type="entry name" value="IQ"/>
    <property type="match status" value="2"/>
</dbReference>
<dbReference type="AlphaFoldDB" id="H9H7C6"/>
<evidence type="ECO:0000313" key="16">
    <source>
        <dbReference type="Proteomes" id="UP000002280"/>
    </source>
</evidence>
<dbReference type="Gene3D" id="1.20.5.190">
    <property type="match status" value="1"/>
</dbReference>
<dbReference type="GO" id="GO:0016459">
    <property type="term" value="C:myosin complex"/>
    <property type="evidence" value="ECO:0007669"/>
    <property type="project" value="UniProtKB-KW"/>
</dbReference>
<dbReference type="FunFam" id="1.10.10.820:FF:000001">
    <property type="entry name" value="Myosin heavy chain"/>
    <property type="match status" value="1"/>
</dbReference>
<dbReference type="GeneTree" id="ENSGT00940000160660"/>
<dbReference type="GO" id="GO:0016324">
    <property type="term" value="C:apical plasma membrane"/>
    <property type="evidence" value="ECO:0007669"/>
    <property type="project" value="Ensembl"/>
</dbReference>
<evidence type="ECO:0000256" key="10">
    <source>
        <dbReference type="ARBA" id="ARBA00041221"/>
    </source>
</evidence>
<comment type="caution">
    <text evidence="12">Lacks conserved residue(s) required for the propagation of feature annotation.</text>
</comment>
<dbReference type="GO" id="GO:0007015">
    <property type="term" value="P:actin filament organization"/>
    <property type="evidence" value="ECO:0000318"/>
    <property type="project" value="GO_Central"/>
</dbReference>
<dbReference type="InParanoid" id="H9H7C6"/>
<keyword evidence="4 12" id="KW-0067">ATP-binding</keyword>
<organism evidence="15 16">
    <name type="scientific">Monodelphis domestica</name>
    <name type="common">Gray short-tailed opossum</name>
    <dbReference type="NCBI Taxonomy" id="13616"/>
    <lineage>
        <taxon>Eukaryota</taxon>
        <taxon>Metazoa</taxon>
        <taxon>Chordata</taxon>
        <taxon>Craniata</taxon>
        <taxon>Vertebrata</taxon>
        <taxon>Euteleostomi</taxon>
        <taxon>Mammalia</taxon>
        <taxon>Metatheria</taxon>
        <taxon>Didelphimorphia</taxon>
        <taxon>Didelphidae</taxon>
        <taxon>Monodelphis</taxon>
    </lineage>
</organism>
<dbReference type="GO" id="GO:0031941">
    <property type="term" value="C:filamentous actin"/>
    <property type="evidence" value="ECO:0007669"/>
    <property type="project" value="Ensembl"/>
</dbReference>
<dbReference type="GO" id="GO:0015629">
    <property type="term" value="C:actin cytoskeleton"/>
    <property type="evidence" value="ECO:0000318"/>
    <property type="project" value="GO_Central"/>
</dbReference>
<dbReference type="Gene3D" id="1.10.10.820">
    <property type="match status" value="1"/>
</dbReference>
<dbReference type="Pfam" id="PF00063">
    <property type="entry name" value="Myosin_head"/>
    <property type="match status" value="2"/>
</dbReference>
<keyword evidence="16" id="KW-1185">Reference proteome</keyword>
<dbReference type="GO" id="GO:0005737">
    <property type="term" value="C:cytoplasm"/>
    <property type="evidence" value="ECO:0000318"/>
    <property type="project" value="GO_Central"/>
</dbReference>
<evidence type="ECO:0000259" key="14">
    <source>
        <dbReference type="PROSITE" id="PS51757"/>
    </source>
</evidence>
<dbReference type="GO" id="GO:0005903">
    <property type="term" value="C:brush border"/>
    <property type="evidence" value="ECO:0000318"/>
    <property type="project" value="GO_Central"/>
</dbReference>
<reference evidence="15" key="2">
    <citation type="submission" date="2025-08" db="UniProtKB">
        <authorList>
            <consortium name="Ensembl"/>
        </authorList>
    </citation>
    <scope>IDENTIFICATION</scope>
</reference>
<dbReference type="SUPFAM" id="SSF52540">
    <property type="entry name" value="P-loop containing nucleoside triphosphate hydrolases"/>
    <property type="match status" value="2"/>
</dbReference>
<dbReference type="eggNOG" id="KOG0164">
    <property type="taxonomic scope" value="Eukaryota"/>
</dbReference>
<evidence type="ECO:0000256" key="9">
    <source>
        <dbReference type="ARBA" id="ARBA00039640"/>
    </source>
</evidence>
<dbReference type="HOGENOM" id="CLU_000192_7_7_1"/>
<keyword evidence="8 12" id="KW-0009">Actin-binding</keyword>
<name>H9H7C6_MONDO</name>
<feature type="domain" description="Myosin motor" evidence="13">
    <location>
        <begin position="8"/>
        <end position="526"/>
    </location>
</feature>
<dbReference type="FunFam" id="1.20.5.190:FF:000043">
    <property type="entry name" value="unconventional myosin-Ia isoform X1"/>
    <property type="match status" value="1"/>
</dbReference>
<reference evidence="15" key="3">
    <citation type="submission" date="2025-09" db="UniProtKB">
        <authorList>
            <consortium name="Ensembl"/>
        </authorList>
    </citation>
    <scope>IDENTIFICATION</scope>
</reference>
<evidence type="ECO:0000256" key="4">
    <source>
        <dbReference type="ARBA" id="ARBA00022840"/>
    </source>
</evidence>
<accession>H9H7C6</accession>
<dbReference type="Gene3D" id="6.20.240.20">
    <property type="match status" value="1"/>
</dbReference>
<gene>
    <name evidence="15" type="primary">MYO1A</name>
</gene>
<dbReference type="Gene3D" id="3.40.850.10">
    <property type="entry name" value="Kinesin motor domain"/>
    <property type="match status" value="2"/>
</dbReference>
<dbReference type="GO" id="GO:0007605">
    <property type="term" value="P:sensory perception of sound"/>
    <property type="evidence" value="ECO:0000318"/>
    <property type="project" value="GO_Central"/>
</dbReference>
<dbReference type="GO" id="GO:0005524">
    <property type="term" value="F:ATP binding"/>
    <property type="evidence" value="ECO:0007669"/>
    <property type="project" value="UniProtKB-UniRule"/>
</dbReference>
<comment type="similarity">
    <text evidence="1 12">Belongs to the TRAFAC class myosin-kinesin ATPase superfamily. Myosin family.</text>
</comment>
<evidence type="ECO:0000256" key="1">
    <source>
        <dbReference type="ARBA" id="ARBA00008314"/>
    </source>
</evidence>